<dbReference type="EMBL" id="MPDP01000168">
    <property type="protein sequence ID" value="KAK1473892.1"/>
    <property type="molecule type" value="Genomic_DNA"/>
</dbReference>
<comment type="caution">
    <text evidence="1">The sequence shown here is derived from an EMBL/GenBank/DDBJ whole genome shotgun (WGS) entry which is preliminary data.</text>
</comment>
<dbReference type="Gene3D" id="3.90.1200.10">
    <property type="match status" value="1"/>
</dbReference>
<gene>
    <name evidence="1" type="ORF">CCUS01_05482</name>
</gene>
<organism evidence="1 2">
    <name type="scientific">Colletotrichum cuscutae</name>
    <dbReference type="NCBI Taxonomy" id="1209917"/>
    <lineage>
        <taxon>Eukaryota</taxon>
        <taxon>Fungi</taxon>
        <taxon>Dikarya</taxon>
        <taxon>Ascomycota</taxon>
        <taxon>Pezizomycotina</taxon>
        <taxon>Sordariomycetes</taxon>
        <taxon>Hypocreomycetidae</taxon>
        <taxon>Glomerellales</taxon>
        <taxon>Glomerellaceae</taxon>
        <taxon>Colletotrichum</taxon>
        <taxon>Colletotrichum acutatum species complex</taxon>
    </lineage>
</organism>
<accession>A0AAI9Y448</accession>
<dbReference type="AlphaFoldDB" id="A0AAI9Y448"/>
<reference evidence="1" key="1">
    <citation type="submission" date="2016-11" db="EMBL/GenBank/DDBJ databases">
        <title>The genome sequence of Colletotrichum cuscutae.</title>
        <authorList>
            <person name="Baroncelli R."/>
        </authorList>
    </citation>
    <scope>NUCLEOTIDE SEQUENCE</scope>
    <source>
        <strain evidence="1">IMI 304802</strain>
    </source>
</reference>
<keyword evidence="2" id="KW-1185">Reference proteome</keyword>
<evidence type="ECO:0000313" key="2">
    <source>
        <dbReference type="Proteomes" id="UP001239213"/>
    </source>
</evidence>
<evidence type="ECO:0000313" key="1">
    <source>
        <dbReference type="EMBL" id="KAK1473892.1"/>
    </source>
</evidence>
<dbReference type="PANTHER" id="PTHR21310">
    <property type="entry name" value="AMINOGLYCOSIDE PHOSPHOTRANSFERASE-RELATED-RELATED"/>
    <property type="match status" value="1"/>
</dbReference>
<protein>
    <submittedName>
        <fullName evidence="1">Phosphotransferase enzyme family protein</fullName>
    </submittedName>
</protein>
<dbReference type="PANTHER" id="PTHR21310:SF15">
    <property type="entry name" value="AMINOGLYCOSIDE PHOSPHOTRANSFERASE DOMAIN-CONTAINING PROTEIN"/>
    <property type="match status" value="1"/>
</dbReference>
<dbReference type="InterPro" id="IPR051678">
    <property type="entry name" value="AGP_Transferase"/>
</dbReference>
<sequence>MRFSCCLSRKVSTPAEPSPYSKAFTLSRNSNSSRSPYIMNHERYEERLNLVKSVIHSYGLEPVDITPIDYDETAPFAYNNYIYKITLSAPLTPSSIPHERRRPYTQPPPGQGTSTVVMRIANPEAEGVVQDNRVENEVAAVHLAREGLGSYKPEIAGLVPALYDWRPYRPSEITGTEAGVPGDGGSSSYGWSLMEFKRGVPLDTVFRDMNDGEKGDVLGQIADLVTGIQRVSLPKSVKSHGGLSIDEAGRIVGGAMTTVKGGPWERYSDFWKARLAIRLEDADASPALDGWRPNGVRERVDRFLESGLERYLDGSGVDVGKLALIHGDLSKLYTAPVKSGLVVKPIQLTDIPLPATNNTLYDTTTKKLTSILDFDFAFVSHPCHEFFTSLGDVGGNTGGGTGRDPDLSGGLLGKAMLTGDFDGIRGSLPQEALGQLTTARAWEGALRESGAVRPSEVRGMAALDGLRRLEALACPFALEHPVMLRRKTREEIEGMRAVAERELVRCLEGFGY</sequence>
<name>A0AAI9Y448_9PEZI</name>
<dbReference type="Proteomes" id="UP001239213">
    <property type="component" value="Unassembled WGS sequence"/>
</dbReference>
<proteinExistence type="predicted"/>